<dbReference type="Proteomes" id="UP000245884">
    <property type="component" value="Unassembled WGS sequence"/>
</dbReference>
<organism evidence="3 4">
    <name type="scientific">Jaminaea rosea</name>
    <dbReference type="NCBI Taxonomy" id="1569628"/>
    <lineage>
        <taxon>Eukaryota</taxon>
        <taxon>Fungi</taxon>
        <taxon>Dikarya</taxon>
        <taxon>Basidiomycota</taxon>
        <taxon>Ustilaginomycotina</taxon>
        <taxon>Exobasidiomycetes</taxon>
        <taxon>Microstromatales</taxon>
        <taxon>Microstromatales incertae sedis</taxon>
        <taxon>Jaminaea</taxon>
    </lineage>
</organism>
<dbReference type="OrthoDB" id="2248459at2759"/>
<sequence length="841" mass="91504">MTRSASNSSAAVGDSSSSDDEDDLEIPVASSSLSLASSSAAANSARLPATTAPPPLAYSTADTLPDASRANRRPPFFSPRRYATSKHVTCSAVAGHTICLASGDKVRVYRVGPTATSTSEKLCSLVAEKGGKEVKITTMAFRPDERNEGRFLWCGTKEGQIWEMDIAHALVTNVRQNVHTAPVVLMERMGGDMLTMDESGKICIWSAAKEKGHLDLARQPVSQRIALEKTAVVLALGHQLWVCAGGGGVGVTSPPLSASGPFHATSRPIGLGDMAKASSSGPIGAISCGTLLQSDPSRAYLGHDSGHISVWDRKKMICVAVQKLNVLGFTALCGVGTFLWAGNRSGRITVYQPSYLEGQHWQVIKSWPAHKHGVNAIWVDTTALREGGGGNQASDEADALALPVASAGMDYRVEIWDGTLTHDYIAHRLAKRVGEFSTYRRLRSLHITFNIDAAPASALNGSVTAMDWLPQVLASSNTPPDLIYIGFQEVVDLEDKSLTAKSMLLNATKGKSRAKTQVNERISHQYREWQSRLIQSIRLAMPPDVPYTTVHTETLVGLLSCMFVRSDQMHSVRDVGLSTIKCGLGGRWGNKGAILSRVTIDDTSCCFINAHLAAGQKHVKQRNADVAQIMEAEALPASISDGSDGGGAADADVVYVSGGDGQLVLDHELVFLGGDLNYRIDLPRSQVINAIERRDWPLLQERDQLTLELRKNAPTFRLRGFREAGEKEWGPTYKFDRGSGTYDSSEKKRAPAWCDRLLYRDALAGEDESSTPRVKCLQYRSWSELQISDHRPVSCVYEFQVKRVDREKREVVRIEEAARGQGKIGELLEEARRFYASVATP</sequence>
<dbReference type="SUPFAM" id="SSF56219">
    <property type="entry name" value="DNase I-like"/>
    <property type="match status" value="1"/>
</dbReference>
<feature type="region of interest" description="Disordered" evidence="1">
    <location>
        <begin position="1"/>
        <end position="29"/>
    </location>
</feature>
<dbReference type="InterPro" id="IPR036691">
    <property type="entry name" value="Endo/exonu/phosph_ase_sf"/>
</dbReference>
<feature type="region of interest" description="Disordered" evidence="1">
    <location>
        <begin position="42"/>
        <end position="78"/>
    </location>
</feature>
<dbReference type="STRING" id="1569628.A0A316ULF5"/>
<evidence type="ECO:0000313" key="4">
    <source>
        <dbReference type="Proteomes" id="UP000245884"/>
    </source>
</evidence>
<accession>A0A316ULF5</accession>
<evidence type="ECO:0000313" key="3">
    <source>
        <dbReference type="EMBL" id="PWN26070.1"/>
    </source>
</evidence>
<gene>
    <name evidence="3" type="ORF">BDZ90DRAFT_254772</name>
</gene>
<evidence type="ECO:0000256" key="1">
    <source>
        <dbReference type="SAM" id="MobiDB-lite"/>
    </source>
</evidence>
<name>A0A316ULF5_9BASI</name>
<dbReference type="GO" id="GO:0004439">
    <property type="term" value="F:phosphatidylinositol-4,5-bisphosphate 5-phosphatase activity"/>
    <property type="evidence" value="ECO:0007669"/>
    <property type="project" value="TreeGrafter"/>
</dbReference>
<dbReference type="GeneID" id="37029659"/>
<proteinExistence type="predicted"/>
<reference evidence="3 4" key="1">
    <citation type="journal article" date="2018" name="Mol. Biol. Evol.">
        <title>Broad Genomic Sampling Reveals a Smut Pathogenic Ancestry of the Fungal Clade Ustilaginomycotina.</title>
        <authorList>
            <person name="Kijpornyongpan T."/>
            <person name="Mondo S.J."/>
            <person name="Barry K."/>
            <person name="Sandor L."/>
            <person name="Lee J."/>
            <person name="Lipzen A."/>
            <person name="Pangilinan J."/>
            <person name="LaButti K."/>
            <person name="Hainaut M."/>
            <person name="Henrissat B."/>
            <person name="Grigoriev I.V."/>
            <person name="Spatafora J.W."/>
            <person name="Aime M.C."/>
        </authorList>
    </citation>
    <scope>NUCLEOTIDE SEQUENCE [LARGE SCALE GENOMIC DNA]</scope>
    <source>
        <strain evidence="3 4">MCA 5214</strain>
    </source>
</reference>
<keyword evidence="4" id="KW-1185">Reference proteome</keyword>
<dbReference type="EMBL" id="KZ819673">
    <property type="protein sequence ID" value="PWN26070.1"/>
    <property type="molecule type" value="Genomic_DNA"/>
</dbReference>
<dbReference type="PANTHER" id="PTHR11200:SF240">
    <property type="entry name" value="INOSITOL POLYPHOSPHATE 5-PHOSPHATASE C9G1.10C-RELATED"/>
    <property type="match status" value="1"/>
</dbReference>
<feature type="domain" description="Inositol polyphosphate-related phosphatase" evidence="2">
    <location>
        <begin position="440"/>
        <end position="805"/>
    </location>
</feature>
<dbReference type="Gene3D" id="2.130.10.10">
    <property type="entry name" value="YVTN repeat-like/Quinoprotein amine dehydrogenase"/>
    <property type="match status" value="1"/>
</dbReference>
<dbReference type="SMART" id="SM00128">
    <property type="entry name" value="IPPc"/>
    <property type="match status" value="1"/>
</dbReference>
<dbReference type="Gene3D" id="3.60.10.10">
    <property type="entry name" value="Endonuclease/exonuclease/phosphatase"/>
    <property type="match status" value="1"/>
</dbReference>
<protein>
    <submittedName>
        <fullName evidence="3">DNase I-like protein</fullName>
    </submittedName>
</protein>
<dbReference type="SUPFAM" id="SSF50978">
    <property type="entry name" value="WD40 repeat-like"/>
    <property type="match status" value="1"/>
</dbReference>
<dbReference type="InterPro" id="IPR000300">
    <property type="entry name" value="IPPc"/>
</dbReference>
<dbReference type="RefSeq" id="XP_025360682.1">
    <property type="nucleotide sequence ID" value="XM_025507836.1"/>
</dbReference>
<dbReference type="InterPro" id="IPR046985">
    <property type="entry name" value="IP5"/>
</dbReference>
<dbReference type="GO" id="GO:0046856">
    <property type="term" value="P:phosphatidylinositol dephosphorylation"/>
    <property type="evidence" value="ECO:0007669"/>
    <property type="project" value="InterPro"/>
</dbReference>
<evidence type="ECO:0000259" key="2">
    <source>
        <dbReference type="SMART" id="SM00128"/>
    </source>
</evidence>
<feature type="compositionally biased region" description="Low complexity" evidence="1">
    <location>
        <begin position="1"/>
        <end position="16"/>
    </location>
</feature>
<dbReference type="Pfam" id="PF22669">
    <property type="entry name" value="Exo_endo_phos2"/>
    <property type="match status" value="1"/>
</dbReference>
<dbReference type="InterPro" id="IPR015943">
    <property type="entry name" value="WD40/YVTN_repeat-like_dom_sf"/>
</dbReference>
<dbReference type="PANTHER" id="PTHR11200">
    <property type="entry name" value="INOSITOL 5-PHOSPHATASE"/>
    <property type="match status" value="1"/>
</dbReference>
<dbReference type="InterPro" id="IPR036322">
    <property type="entry name" value="WD40_repeat_dom_sf"/>
</dbReference>
<dbReference type="AlphaFoldDB" id="A0A316ULF5"/>